<keyword evidence="3" id="KW-1185">Reference proteome</keyword>
<sequence length="66" mass="7741">MIIANLLYYSVLVYLFLGTLFGLFFAFYGASKLDKEFRDSSFLMNLMVFPGALALWWLLLPKFFKK</sequence>
<name>A0AAE4BTA5_9BACT</name>
<keyword evidence="1" id="KW-0812">Transmembrane</keyword>
<protein>
    <submittedName>
        <fullName evidence="2">Uncharacterized protein</fullName>
    </submittedName>
</protein>
<dbReference type="Proteomes" id="UP001185092">
    <property type="component" value="Unassembled WGS sequence"/>
</dbReference>
<accession>A0AAE4BTA5</accession>
<evidence type="ECO:0000313" key="2">
    <source>
        <dbReference type="EMBL" id="MDR6239352.1"/>
    </source>
</evidence>
<keyword evidence="1" id="KW-0472">Membrane</keyword>
<dbReference type="EMBL" id="JAVDQD010000002">
    <property type="protein sequence ID" value="MDR6239352.1"/>
    <property type="molecule type" value="Genomic_DNA"/>
</dbReference>
<organism evidence="2 3">
    <name type="scientific">Aureibacter tunicatorum</name>
    <dbReference type="NCBI Taxonomy" id="866807"/>
    <lineage>
        <taxon>Bacteria</taxon>
        <taxon>Pseudomonadati</taxon>
        <taxon>Bacteroidota</taxon>
        <taxon>Cytophagia</taxon>
        <taxon>Cytophagales</taxon>
        <taxon>Persicobacteraceae</taxon>
        <taxon>Aureibacter</taxon>
    </lineage>
</organism>
<keyword evidence="1" id="KW-1133">Transmembrane helix</keyword>
<evidence type="ECO:0000313" key="3">
    <source>
        <dbReference type="Proteomes" id="UP001185092"/>
    </source>
</evidence>
<comment type="caution">
    <text evidence="2">The sequence shown here is derived from an EMBL/GenBank/DDBJ whole genome shotgun (WGS) entry which is preliminary data.</text>
</comment>
<feature type="transmembrane region" description="Helical" evidence="1">
    <location>
        <begin position="42"/>
        <end position="60"/>
    </location>
</feature>
<proteinExistence type="predicted"/>
<feature type="transmembrane region" description="Helical" evidence="1">
    <location>
        <begin position="6"/>
        <end position="30"/>
    </location>
</feature>
<evidence type="ECO:0000256" key="1">
    <source>
        <dbReference type="SAM" id="Phobius"/>
    </source>
</evidence>
<reference evidence="2" key="1">
    <citation type="submission" date="2023-07" db="EMBL/GenBank/DDBJ databases">
        <title>Genomic Encyclopedia of Type Strains, Phase IV (KMG-IV): sequencing the most valuable type-strain genomes for metagenomic binning, comparative biology and taxonomic classification.</title>
        <authorList>
            <person name="Goeker M."/>
        </authorList>
    </citation>
    <scope>NUCLEOTIDE SEQUENCE</scope>
    <source>
        <strain evidence="2">DSM 26174</strain>
    </source>
</reference>
<dbReference type="RefSeq" id="WP_309938981.1">
    <property type="nucleotide sequence ID" value="NZ_AP025305.1"/>
</dbReference>
<gene>
    <name evidence="2" type="ORF">HNQ88_002389</name>
</gene>
<dbReference type="AlphaFoldDB" id="A0AAE4BTA5"/>